<name>A0A0B7B6D3_9EUPU</name>
<feature type="compositionally biased region" description="Polar residues" evidence="1">
    <location>
        <begin position="203"/>
        <end position="221"/>
    </location>
</feature>
<feature type="compositionally biased region" description="Polar residues" evidence="1">
    <location>
        <begin position="235"/>
        <end position="266"/>
    </location>
</feature>
<feature type="compositionally biased region" description="Basic and acidic residues" evidence="1">
    <location>
        <begin position="450"/>
        <end position="479"/>
    </location>
</feature>
<proteinExistence type="predicted"/>
<feature type="compositionally biased region" description="Acidic residues" evidence="1">
    <location>
        <begin position="427"/>
        <end position="441"/>
    </location>
</feature>
<sequence>PPHISRPSYTYNPAAPMNYGQGFQQKSWTYNDAETVGNSLTQDNHPFQDSPSLEALSPEGSPPDMSLDESDNVSGSLESRLASFFDRARPETSHPPVYTPQLSHTAVTTSRSKNREYEGSLTPFDDDDDDEAPMTPLQDENLSSPPKRNTPPKKENPIDFLSRLISQTQKTLVKTGTQSFLDSMQNMSSKKSDVGSQQQQQQGVTTPKSWTAWKSKSNENMSPSQPSSPTSYSPANSLSTSYAPANSLPISYSPANSLPTTPTQFSPVLTMVPPPIPMPVPPPAPLSMPPPPPPFVLAQAPPPNFTSPPPGYQQTSPRQKENWSDVRHIETGDHTNPNRANHNSVLKELKVIDDDDEEEAKSTPLLENPEMEAVSDEDDGSSTPRSNAETEFDEKFTAKTLHGTLKSQHVYAPNPERPNLMTLTVSDDLDEADMIDDDTVMEETPTWSGKSDKPGHRSRSESREKDTSYKVQKKDQYDKSDDDEDSRLSGNNESVSGVSSVVEKIEMHTKRNSREDNVPEKYEQRVDGSYNDYWKSVDRQFGQYDQRGYAGRGDYWSVRGHRGAKDPVQAYTQAYRQAFFQNYNQARLNPFLVRPPPMQPRIPGYRNF</sequence>
<dbReference type="AlphaFoldDB" id="A0A0B7B6D3"/>
<feature type="non-terminal residue" evidence="2">
    <location>
        <position position="1"/>
    </location>
</feature>
<feature type="region of interest" description="Disordered" evidence="1">
    <location>
        <begin position="350"/>
        <end position="519"/>
    </location>
</feature>
<gene>
    <name evidence="2" type="primary">ORF165944</name>
</gene>
<feature type="compositionally biased region" description="Basic and acidic residues" evidence="1">
    <location>
        <begin position="503"/>
        <end position="519"/>
    </location>
</feature>
<evidence type="ECO:0000313" key="2">
    <source>
        <dbReference type="EMBL" id="CEK88563.1"/>
    </source>
</evidence>
<feature type="compositionally biased region" description="Polar residues" evidence="1">
    <location>
        <begin position="100"/>
        <end position="111"/>
    </location>
</feature>
<organism evidence="2">
    <name type="scientific">Arion vulgaris</name>
    <dbReference type="NCBI Taxonomy" id="1028688"/>
    <lineage>
        <taxon>Eukaryota</taxon>
        <taxon>Metazoa</taxon>
        <taxon>Spiralia</taxon>
        <taxon>Lophotrochozoa</taxon>
        <taxon>Mollusca</taxon>
        <taxon>Gastropoda</taxon>
        <taxon>Heterobranchia</taxon>
        <taxon>Euthyneura</taxon>
        <taxon>Panpulmonata</taxon>
        <taxon>Eupulmonata</taxon>
        <taxon>Stylommatophora</taxon>
        <taxon>Helicina</taxon>
        <taxon>Arionoidea</taxon>
        <taxon>Arionidae</taxon>
        <taxon>Arion</taxon>
    </lineage>
</organism>
<feature type="compositionally biased region" description="Polar residues" evidence="1">
    <location>
        <begin position="138"/>
        <end position="147"/>
    </location>
</feature>
<feature type="compositionally biased region" description="Low complexity" evidence="1">
    <location>
        <begin position="489"/>
        <end position="502"/>
    </location>
</feature>
<dbReference type="EMBL" id="HACG01041698">
    <property type="protein sequence ID" value="CEK88563.1"/>
    <property type="molecule type" value="Transcribed_RNA"/>
</dbReference>
<feature type="compositionally biased region" description="Acidic residues" evidence="1">
    <location>
        <begin position="369"/>
        <end position="380"/>
    </location>
</feature>
<reference evidence="2" key="1">
    <citation type="submission" date="2014-12" db="EMBL/GenBank/DDBJ databases">
        <title>Insight into the proteome of Arion vulgaris.</title>
        <authorList>
            <person name="Aradska J."/>
            <person name="Bulat T."/>
            <person name="Smidak R."/>
            <person name="Sarate P."/>
            <person name="Gangsoo J."/>
            <person name="Sialana F."/>
            <person name="Bilban M."/>
            <person name="Lubec G."/>
        </authorList>
    </citation>
    <scope>NUCLEOTIDE SEQUENCE</scope>
    <source>
        <tissue evidence="2">Skin</tissue>
    </source>
</reference>
<feature type="compositionally biased region" description="Polar residues" evidence="1">
    <location>
        <begin position="21"/>
        <end position="51"/>
    </location>
</feature>
<evidence type="ECO:0000256" key="1">
    <source>
        <dbReference type="SAM" id="MobiDB-lite"/>
    </source>
</evidence>
<feature type="compositionally biased region" description="Low complexity" evidence="1">
    <location>
        <begin position="222"/>
        <end position="234"/>
    </location>
</feature>
<feature type="compositionally biased region" description="Pro residues" evidence="1">
    <location>
        <begin position="272"/>
        <end position="311"/>
    </location>
</feature>
<protein>
    <submittedName>
        <fullName evidence="2">Uncharacterized protein</fullName>
    </submittedName>
</protein>
<feature type="compositionally biased region" description="Polar residues" evidence="1">
    <location>
        <begin position="164"/>
        <end position="189"/>
    </location>
</feature>
<feature type="region of interest" description="Disordered" evidence="1">
    <location>
        <begin position="1"/>
        <end position="322"/>
    </location>
</feature>
<accession>A0A0B7B6D3</accession>